<dbReference type="EMBL" id="CP019477">
    <property type="protein sequence ID" value="UQC85866.1"/>
    <property type="molecule type" value="Genomic_DNA"/>
</dbReference>
<sequence>MESVPTKGATIRCQRREPVDHAPVIRKRRANLTFCIRESIDHISLESIAHHRPALSIAASPVSVSTKHVPTRINPSTPGKGKPSPGLTSKQADRVPSDRSRGRPGTGPVAAEAVAHPCHRYNAPGHVINLGKLEFHGSKIQRPKRRPSHRFPQDRNFGTDAIGVYRRSLNMARMTSGAAMSHKTRFEDGTRHAAAAKSNSTC</sequence>
<keyword evidence="3" id="KW-1185">Reference proteome</keyword>
<proteinExistence type="predicted"/>
<feature type="region of interest" description="Disordered" evidence="1">
    <location>
        <begin position="60"/>
        <end position="109"/>
    </location>
</feature>
<accession>A0A9Q8WJS2</accession>
<dbReference type="GeneID" id="73345343"/>
<dbReference type="Proteomes" id="UP000830671">
    <property type="component" value="Chromosome 5"/>
</dbReference>
<dbReference type="AlphaFoldDB" id="A0A9Q8WJS2"/>
<feature type="compositionally biased region" description="Low complexity" evidence="1">
    <location>
        <begin position="75"/>
        <end position="90"/>
    </location>
</feature>
<protein>
    <submittedName>
        <fullName evidence="2">Uncharacterized protein</fullName>
    </submittedName>
</protein>
<organism evidence="2 3">
    <name type="scientific">Colletotrichum lupini</name>
    <dbReference type="NCBI Taxonomy" id="145971"/>
    <lineage>
        <taxon>Eukaryota</taxon>
        <taxon>Fungi</taxon>
        <taxon>Dikarya</taxon>
        <taxon>Ascomycota</taxon>
        <taxon>Pezizomycotina</taxon>
        <taxon>Sordariomycetes</taxon>
        <taxon>Hypocreomycetidae</taxon>
        <taxon>Glomerellales</taxon>
        <taxon>Glomerellaceae</taxon>
        <taxon>Colletotrichum</taxon>
        <taxon>Colletotrichum acutatum species complex</taxon>
    </lineage>
</organism>
<dbReference type="RefSeq" id="XP_049147478.1">
    <property type="nucleotide sequence ID" value="XM_049290333.1"/>
</dbReference>
<name>A0A9Q8WJS2_9PEZI</name>
<dbReference type="KEGG" id="clup:CLUP02_11365"/>
<evidence type="ECO:0000313" key="3">
    <source>
        <dbReference type="Proteomes" id="UP000830671"/>
    </source>
</evidence>
<evidence type="ECO:0000313" key="2">
    <source>
        <dbReference type="EMBL" id="UQC85866.1"/>
    </source>
</evidence>
<evidence type="ECO:0000256" key="1">
    <source>
        <dbReference type="SAM" id="MobiDB-lite"/>
    </source>
</evidence>
<gene>
    <name evidence="2" type="ORF">CLUP02_11365</name>
</gene>
<feature type="compositionally biased region" description="Basic and acidic residues" evidence="1">
    <location>
        <begin position="91"/>
        <end position="101"/>
    </location>
</feature>
<reference evidence="2" key="1">
    <citation type="journal article" date="2021" name="Mol. Plant Microbe Interact.">
        <title>Complete Genome Sequence of the Plant-Pathogenic Fungus Colletotrichum lupini.</title>
        <authorList>
            <person name="Baroncelli R."/>
            <person name="Pensec F."/>
            <person name="Da Lio D."/>
            <person name="Boufleur T."/>
            <person name="Vicente I."/>
            <person name="Sarrocco S."/>
            <person name="Picot A."/>
            <person name="Baraldi E."/>
            <person name="Sukno S."/>
            <person name="Thon M."/>
            <person name="Le Floch G."/>
        </authorList>
    </citation>
    <scope>NUCLEOTIDE SEQUENCE</scope>
    <source>
        <strain evidence="2">IMI 504893</strain>
    </source>
</reference>